<sequence length="68" mass="6949">MTQNMGKMDRSLRSVVGGAALAAALGTRGAARFGLLGVGALMLGTASTGHCPAYVPLDLDTRETKQQS</sequence>
<dbReference type="InterPro" id="IPR021309">
    <property type="entry name" value="YgaP-like_TM"/>
</dbReference>
<evidence type="ECO:0000313" key="2">
    <source>
        <dbReference type="EMBL" id="GHG00339.1"/>
    </source>
</evidence>
<name>A0ABQ3K2G3_9DEIO</name>
<evidence type="ECO:0000259" key="1">
    <source>
        <dbReference type="Pfam" id="PF11127"/>
    </source>
</evidence>
<dbReference type="Pfam" id="PF11127">
    <property type="entry name" value="YgaP-like_TM"/>
    <property type="match status" value="1"/>
</dbReference>
<comment type="caution">
    <text evidence="2">The sequence shown here is derived from an EMBL/GenBank/DDBJ whole genome shotgun (WGS) entry which is preliminary data.</text>
</comment>
<reference evidence="3" key="1">
    <citation type="journal article" date="2019" name="Int. J. Syst. Evol. Microbiol.">
        <title>The Global Catalogue of Microorganisms (GCM) 10K type strain sequencing project: providing services to taxonomists for standard genome sequencing and annotation.</title>
        <authorList>
            <consortium name="The Broad Institute Genomics Platform"/>
            <consortium name="The Broad Institute Genome Sequencing Center for Infectious Disease"/>
            <person name="Wu L."/>
            <person name="Ma J."/>
        </authorList>
    </citation>
    <scope>NUCLEOTIDE SEQUENCE [LARGE SCALE GENOMIC DNA]</scope>
    <source>
        <strain evidence="3">CGMCC 1.18439</strain>
    </source>
</reference>
<protein>
    <recommendedName>
        <fullName evidence="1">Inner membrane protein YgaP-like transmembrane domain-containing protein</fullName>
    </recommendedName>
</protein>
<feature type="domain" description="Inner membrane protein YgaP-like transmembrane" evidence="1">
    <location>
        <begin position="1"/>
        <end position="64"/>
    </location>
</feature>
<dbReference type="RefSeq" id="WP_189642629.1">
    <property type="nucleotide sequence ID" value="NZ_BNAL01000009.1"/>
</dbReference>
<accession>A0ABQ3K2G3</accession>
<dbReference type="Proteomes" id="UP000632154">
    <property type="component" value="Unassembled WGS sequence"/>
</dbReference>
<keyword evidence="3" id="KW-1185">Reference proteome</keyword>
<dbReference type="EMBL" id="BNAL01000009">
    <property type="protein sequence ID" value="GHG00339.1"/>
    <property type="molecule type" value="Genomic_DNA"/>
</dbReference>
<evidence type="ECO:0000313" key="3">
    <source>
        <dbReference type="Proteomes" id="UP000632154"/>
    </source>
</evidence>
<proteinExistence type="predicted"/>
<organism evidence="2 3">
    <name type="scientific">Deinococcus piscis</name>
    <dbReference type="NCBI Taxonomy" id="394230"/>
    <lineage>
        <taxon>Bacteria</taxon>
        <taxon>Thermotogati</taxon>
        <taxon>Deinococcota</taxon>
        <taxon>Deinococci</taxon>
        <taxon>Deinococcales</taxon>
        <taxon>Deinococcaceae</taxon>
        <taxon>Deinococcus</taxon>
    </lineage>
</organism>
<gene>
    <name evidence="2" type="ORF">GCM10017783_10590</name>
</gene>